<keyword evidence="2" id="KW-1185">Reference proteome</keyword>
<name>A0ABW6NRN5_9NOCA</name>
<dbReference type="RefSeq" id="WP_387255143.1">
    <property type="nucleotide sequence ID" value="NZ_JBIALX010000019.1"/>
</dbReference>
<dbReference type="Gene3D" id="3.40.50.1240">
    <property type="entry name" value="Phosphoglycerate mutase-like"/>
    <property type="match status" value="1"/>
</dbReference>
<dbReference type="PANTHER" id="PTHR48100">
    <property type="entry name" value="BROAD-SPECIFICITY PHOSPHATASE YOR283W-RELATED"/>
    <property type="match status" value="1"/>
</dbReference>
<proteinExistence type="predicted"/>
<evidence type="ECO:0000313" key="2">
    <source>
        <dbReference type="Proteomes" id="UP001601521"/>
    </source>
</evidence>
<dbReference type="InterPro" id="IPR029033">
    <property type="entry name" value="His_PPase_superfam"/>
</dbReference>
<dbReference type="Proteomes" id="UP001601521">
    <property type="component" value="Unassembled WGS sequence"/>
</dbReference>
<organism evidence="1 2">
    <name type="scientific">Nocardia africana</name>
    <dbReference type="NCBI Taxonomy" id="134964"/>
    <lineage>
        <taxon>Bacteria</taxon>
        <taxon>Bacillati</taxon>
        <taxon>Actinomycetota</taxon>
        <taxon>Actinomycetes</taxon>
        <taxon>Mycobacteriales</taxon>
        <taxon>Nocardiaceae</taxon>
        <taxon>Nocardia</taxon>
    </lineage>
</organism>
<protein>
    <submittedName>
        <fullName evidence="1">Histidine phosphatase family protein</fullName>
    </submittedName>
</protein>
<accession>A0ABW6NRN5</accession>
<reference evidence="1 2" key="1">
    <citation type="submission" date="2024-10" db="EMBL/GenBank/DDBJ databases">
        <title>The Natural Products Discovery Center: Release of the First 8490 Sequenced Strains for Exploring Actinobacteria Biosynthetic Diversity.</title>
        <authorList>
            <person name="Kalkreuter E."/>
            <person name="Kautsar S.A."/>
            <person name="Yang D."/>
            <person name="Bader C.D."/>
            <person name="Teijaro C.N."/>
            <person name="Fluegel L."/>
            <person name="Davis C.M."/>
            <person name="Simpson J.R."/>
            <person name="Lauterbach L."/>
            <person name="Steele A.D."/>
            <person name="Gui C."/>
            <person name="Meng S."/>
            <person name="Li G."/>
            <person name="Viehrig K."/>
            <person name="Ye F."/>
            <person name="Su P."/>
            <person name="Kiefer A.F."/>
            <person name="Nichols A."/>
            <person name="Cepeda A.J."/>
            <person name="Yan W."/>
            <person name="Fan B."/>
            <person name="Jiang Y."/>
            <person name="Adhikari A."/>
            <person name="Zheng C.-J."/>
            <person name="Schuster L."/>
            <person name="Cowan T.M."/>
            <person name="Smanski M.J."/>
            <person name="Chevrette M.G."/>
            <person name="De Carvalho L.P.S."/>
            <person name="Shen B."/>
        </authorList>
    </citation>
    <scope>NUCLEOTIDE SEQUENCE [LARGE SCALE GENOMIC DNA]</scope>
    <source>
        <strain evidence="1 2">NPDC004550</strain>
    </source>
</reference>
<dbReference type="SUPFAM" id="SSF53254">
    <property type="entry name" value="Phosphoglycerate mutase-like"/>
    <property type="match status" value="1"/>
</dbReference>
<dbReference type="CDD" id="cd07067">
    <property type="entry name" value="HP_PGM_like"/>
    <property type="match status" value="1"/>
</dbReference>
<dbReference type="SMART" id="SM00855">
    <property type="entry name" value="PGAM"/>
    <property type="match status" value="1"/>
</dbReference>
<dbReference type="InterPro" id="IPR013078">
    <property type="entry name" value="His_Pase_superF_clade-1"/>
</dbReference>
<dbReference type="EMBL" id="JBIALX010000019">
    <property type="protein sequence ID" value="MFF0457813.1"/>
    <property type="molecule type" value="Genomic_DNA"/>
</dbReference>
<dbReference type="InterPro" id="IPR050275">
    <property type="entry name" value="PGM_Phosphatase"/>
</dbReference>
<sequence>MTPRARAEYRQTRFQPSAGSTELLLIRHGESAPARPEKPFSVVDGQGDPGLAPEGHWQAERTAERLAAERIDAVYVTTLRRTVQTAAPLTARLGLTAFVEADLREVHLGEWEGGLFRKMVADRHPIAQRMQAEERWDVIPGGESAQKFAARVCDAVERLAVEHPDQRLAVFTHGGVIGQALSHATGSRPFAFHGVDNGSISHIVVTGKSWIVRCFNDTAHLGPTFSRSGAPLT</sequence>
<dbReference type="PANTHER" id="PTHR48100:SF1">
    <property type="entry name" value="HISTIDINE PHOSPHATASE FAMILY PROTEIN-RELATED"/>
    <property type="match status" value="1"/>
</dbReference>
<gene>
    <name evidence="1" type="ORF">ACFYTH_31010</name>
</gene>
<comment type="caution">
    <text evidence="1">The sequence shown here is derived from an EMBL/GenBank/DDBJ whole genome shotgun (WGS) entry which is preliminary data.</text>
</comment>
<dbReference type="Pfam" id="PF00300">
    <property type="entry name" value="His_Phos_1"/>
    <property type="match status" value="1"/>
</dbReference>
<evidence type="ECO:0000313" key="1">
    <source>
        <dbReference type="EMBL" id="MFF0457813.1"/>
    </source>
</evidence>